<evidence type="ECO:0000313" key="3">
    <source>
        <dbReference type="Proteomes" id="UP001321473"/>
    </source>
</evidence>
<protein>
    <recommendedName>
        <fullName evidence="4">Secreted protein</fullName>
    </recommendedName>
</protein>
<dbReference type="EMBL" id="JARKHS020004522">
    <property type="protein sequence ID" value="KAK8784507.1"/>
    <property type="molecule type" value="Genomic_DNA"/>
</dbReference>
<keyword evidence="3" id="KW-1185">Reference proteome</keyword>
<proteinExistence type="predicted"/>
<dbReference type="AlphaFoldDB" id="A0AAQ4FB87"/>
<feature type="chain" id="PRO_5042908265" description="Secreted protein" evidence="1">
    <location>
        <begin position="18"/>
        <end position="71"/>
    </location>
</feature>
<feature type="signal peptide" evidence="1">
    <location>
        <begin position="1"/>
        <end position="17"/>
    </location>
</feature>
<comment type="caution">
    <text evidence="2">The sequence shown here is derived from an EMBL/GenBank/DDBJ whole genome shotgun (WGS) entry which is preliminary data.</text>
</comment>
<sequence length="71" mass="7820">MVLLHALHILEVALVQQEPSASSRNDKGSVNRMRYSAYGVSVPFVEETGQAQQTNPAELRAQCCTKISTCR</sequence>
<evidence type="ECO:0000256" key="1">
    <source>
        <dbReference type="SAM" id="SignalP"/>
    </source>
</evidence>
<evidence type="ECO:0000313" key="2">
    <source>
        <dbReference type="EMBL" id="KAK8784507.1"/>
    </source>
</evidence>
<organism evidence="2 3">
    <name type="scientific">Amblyomma americanum</name>
    <name type="common">Lone star tick</name>
    <dbReference type="NCBI Taxonomy" id="6943"/>
    <lineage>
        <taxon>Eukaryota</taxon>
        <taxon>Metazoa</taxon>
        <taxon>Ecdysozoa</taxon>
        <taxon>Arthropoda</taxon>
        <taxon>Chelicerata</taxon>
        <taxon>Arachnida</taxon>
        <taxon>Acari</taxon>
        <taxon>Parasitiformes</taxon>
        <taxon>Ixodida</taxon>
        <taxon>Ixodoidea</taxon>
        <taxon>Ixodidae</taxon>
        <taxon>Amblyomminae</taxon>
        <taxon>Amblyomma</taxon>
    </lineage>
</organism>
<evidence type="ECO:0008006" key="4">
    <source>
        <dbReference type="Google" id="ProtNLM"/>
    </source>
</evidence>
<accession>A0AAQ4FB87</accession>
<dbReference type="Proteomes" id="UP001321473">
    <property type="component" value="Unassembled WGS sequence"/>
</dbReference>
<keyword evidence="1" id="KW-0732">Signal</keyword>
<gene>
    <name evidence="2" type="ORF">V5799_009128</name>
</gene>
<reference evidence="2 3" key="1">
    <citation type="journal article" date="2023" name="Arcadia Sci">
        <title>De novo assembly of a long-read Amblyomma americanum tick genome.</title>
        <authorList>
            <person name="Chou S."/>
            <person name="Poskanzer K.E."/>
            <person name="Rollins M."/>
            <person name="Thuy-Boun P.S."/>
        </authorList>
    </citation>
    <scope>NUCLEOTIDE SEQUENCE [LARGE SCALE GENOMIC DNA]</scope>
    <source>
        <strain evidence="2">F_SG_1</strain>
        <tissue evidence="2">Salivary glands</tissue>
    </source>
</reference>
<name>A0AAQ4FB87_AMBAM</name>